<keyword evidence="9" id="KW-0464">Manganese</keyword>
<sequence length="318" mass="35697">MRKKLGIVMDPIQSINYEKDTSLLILLAAKKAGFEIHLMEQQDLFIDSSTPKAFMSEIHVFNDSEKWFEIRSQQETALTELDVILMRKDPPFDKEYIYSTYILEAASKLGVLVVNDPKSLRDCNEKIFATEFSDCTPPLLVSKNIPLLKKFLHLHQNVVYKPLDGMGGESIFQVNDQDKNINVILETLTKFGARTIMAQKYIPAIKDGDKRILVVDGKVIPLCLARIPPKGEFRGNLAAGGSGIVQPLTEKDLWIAEKIAKTAVEKGLLFIGIDIIGEFLTEINVTSPTCAKEIDKHLDFSIGELLMESISKRLQKSN</sequence>
<evidence type="ECO:0000259" key="11">
    <source>
        <dbReference type="PROSITE" id="PS50975"/>
    </source>
</evidence>
<dbReference type="InterPro" id="IPR013815">
    <property type="entry name" value="ATP_grasp_subdomain_1"/>
</dbReference>
<evidence type="ECO:0000256" key="4">
    <source>
        <dbReference type="ARBA" id="ARBA00022684"/>
    </source>
</evidence>
<dbReference type="Pfam" id="PF02955">
    <property type="entry name" value="GSH-S_ATP"/>
    <property type="match status" value="1"/>
</dbReference>
<evidence type="ECO:0000256" key="7">
    <source>
        <dbReference type="ARBA" id="ARBA00022840"/>
    </source>
</evidence>
<comment type="cofactor">
    <cofactor evidence="2">
        <name>Mg(2+)</name>
        <dbReference type="ChEBI" id="CHEBI:18420"/>
    </cofactor>
</comment>
<dbReference type="AlphaFoldDB" id="A0A520LPH8"/>
<dbReference type="InterPro" id="IPR004215">
    <property type="entry name" value="GSHS_N"/>
</dbReference>
<dbReference type="PANTHER" id="PTHR21621">
    <property type="entry name" value="RIBOSOMAL PROTEIN S6 MODIFICATION PROTEIN"/>
    <property type="match status" value="1"/>
</dbReference>
<comment type="cofactor">
    <cofactor evidence="1">
        <name>Mn(2+)</name>
        <dbReference type="ChEBI" id="CHEBI:29035"/>
    </cofactor>
</comment>
<reference evidence="12 13" key="1">
    <citation type="submission" date="2019-02" db="EMBL/GenBank/DDBJ databases">
        <title>Prokaryotic population dynamics and viral predation in marine succession experiment using metagenomics: the confinement effect.</title>
        <authorList>
            <person name="Haro-Moreno J.M."/>
            <person name="Rodriguez-Valera F."/>
            <person name="Lopez-Perez M."/>
        </authorList>
    </citation>
    <scope>NUCLEOTIDE SEQUENCE [LARGE SCALE GENOMIC DNA]</scope>
    <source>
        <strain evidence="12">MED-G169</strain>
    </source>
</reference>
<comment type="caution">
    <text evidence="12">The sequence shown here is derived from an EMBL/GenBank/DDBJ whole genome shotgun (WGS) entry which is preliminary data.</text>
</comment>
<dbReference type="Pfam" id="PF02951">
    <property type="entry name" value="GSH-S_N"/>
    <property type="match status" value="1"/>
</dbReference>
<dbReference type="PROSITE" id="PS50975">
    <property type="entry name" value="ATP_GRASP"/>
    <property type="match status" value="1"/>
</dbReference>
<keyword evidence="7 10" id="KW-0067">ATP-binding</keyword>
<evidence type="ECO:0000256" key="5">
    <source>
        <dbReference type="ARBA" id="ARBA00022723"/>
    </source>
</evidence>
<proteinExistence type="inferred from homology"/>
<dbReference type="NCBIfam" id="TIGR01380">
    <property type="entry name" value="glut_syn"/>
    <property type="match status" value="1"/>
</dbReference>
<name>A0A520LPH8_9GAMM</name>
<dbReference type="SUPFAM" id="SSF56059">
    <property type="entry name" value="Glutathione synthetase ATP-binding domain-like"/>
    <property type="match status" value="1"/>
</dbReference>
<organism evidence="12 13">
    <name type="scientific">SAR92 clade bacterium</name>
    <dbReference type="NCBI Taxonomy" id="2315479"/>
    <lineage>
        <taxon>Bacteria</taxon>
        <taxon>Pseudomonadati</taxon>
        <taxon>Pseudomonadota</taxon>
        <taxon>Gammaproteobacteria</taxon>
        <taxon>Cellvibrionales</taxon>
        <taxon>Porticoccaceae</taxon>
        <taxon>SAR92 clade</taxon>
    </lineage>
</organism>
<dbReference type="HAMAP" id="MF_00162">
    <property type="entry name" value="GSH_S"/>
    <property type="match status" value="1"/>
</dbReference>
<dbReference type="GO" id="GO:0005524">
    <property type="term" value="F:ATP binding"/>
    <property type="evidence" value="ECO:0007669"/>
    <property type="project" value="UniProtKB-UniRule"/>
</dbReference>
<comment type="pathway">
    <text evidence="10">Sulfur metabolism; glutathione biosynthesis; glutathione from L-cysteine and L-glutamate: step 2/2.</text>
</comment>
<dbReference type="InterPro" id="IPR004218">
    <property type="entry name" value="GSHS_ATP-bd"/>
</dbReference>
<dbReference type="Gene3D" id="3.30.470.20">
    <property type="entry name" value="ATP-grasp fold, B domain"/>
    <property type="match status" value="1"/>
</dbReference>
<accession>A0A520LPH8</accession>
<comment type="similarity">
    <text evidence="10">Belongs to the prokaryotic GSH synthase family.</text>
</comment>
<comment type="catalytic activity">
    <reaction evidence="10">
        <text>gamma-L-glutamyl-L-cysteine + glycine + ATP = glutathione + ADP + phosphate + H(+)</text>
        <dbReference type="Rhea" id="RHEA:13557"/>
        <dbReference type="ChEBI" id="CHEBI:15378"/>
        <dbReference type="ChEBI" id="CHEBI:30616"/>
        <dbReference type="ChEBI" id="CHEBI:43474"/>
        <dbReference type="ChEBI" id="CHEBI:57305"/>
        <dbReference type="ChEBI" id="CHEBI:57925"/>
        <dbReference type="ChEBI" id="CHEBI:58173"/>
        <dbReference type="ChEBI" id="CHEBI:456216"/>
        <dbReference type="EC" id="6.3.2.3"/>
    </reaction>
</comment>
<dbReference type="InterPro" id="IPR011761">
    <property type="entry name" value="ATP-grasp"/>
</dbReference>
<evidence type="ECO:0000256" key="8">
    <source>
        <dbReference type="ARBA" id="ARBA00022842"/>
    </source>
</evidence>
<dbReference type="InterPro" id="IPR016185">
    <property type="entry name" value="PreATP-grasp_dom_sf"/>
</dbReference>
<dbReference type="FunFam" id="3.40.50.20:FF:000009">
    <property type="entry name" value="Glutathione synthetase"/>
    <property type="match status" value="1"/>
</dbReference>
<evidence type="ECO:0000256" key="3">
    <source>
        <dbReference type="ARBA" id="ARBA00022598"/>
    </source>
</evidence>
<keyword evidence="4 10" id="KW-0317">Glutathione biosynthesis</keyword>
<dbReference type="EC" id="6.3.2.3" evidence="10"/>
<protein>
    <recommendedName>
        <fullName evidence="10">Glutathione synthetase</fullName>
        <ecNumber evidence="10">6.3.2.3</ecNumber>
    </recommendedName>
    <alternativeName>
        <fullName evidence="10">GSH synthetase</fullName>
        <shortName evidence="10">GSH-S</shortName>
        <shortName evidence="10">GSHase</shortName>
    </alternativeName>
    <alternativeName>
        <fullName evidence="10">Glutathione synthase</fullName>
    </alternativeName>
</protein>
<evidence type="ECO:0000256" key="6">
    <source>
        <dbReference type="ARBA" id="ARBA00022741"/>
    </source>
</evidence>
<keyword evidence="6 10" id="KW-0547">Nucleotide-binding</keyword>
<evidence type="ECO:0000256" key="10">
    <source>
        <dbReference type="HAMAP-Rule" id="MF_00162"/>
    </source>
</evidence>
<evidence type="ECO:0000313" key="13">
    <source>
        <dbReference type="Proteomes" id="UP000318148"/>
    </source>
</evidence>
<gene>
    <name evidence="10" type="primary">gshB</name>
    <name evidence="12" type="ORF">EVB02_00125</name>
</gene>
<dbReference type="Gene3D" id="3.40.50.20">
    <property type="match status" value="1"/>
</dbReference>
<dbReference type="GO" id="GO:0004363">
    <property type="term" value="F:glutathione synthase activity"/>
    <property type="evidence" value="ECO:0007669"/>
    <property type="project" value="UniProtKB-UniRule"/>
</dbReference>
<keyword evidence="5" id="KW-0479">Metal-binding</keyword>
<feature type="domain" description="ATP-grasp" evidence="11">
    <location>
        <begin position="126"/>
        <end position="311"/>
    </location>
</feature>
<dbReference type="EMBL" id="SHBO01000001">
    <property type="protein sequence ID" value="RZO08892.1"/>
    <property type="molecule type" value="Genomic_DNA"/>
</dbReference>
<dbReference type="GO" id="GO:0046872">
    <property type="term" value="F:metal ion binding"/>
    <property type="evidence" value="ECO:0007669"/>
    <property type="project" value="UniProtKB-KW"/>
</dbReference>
<dbReference type="Proteomes" id="UP000318148">
    <property type="component" value="Unassembled WGS sequence"/>
</dbReference>
<keyword evidence="8" id="KW-0460">Magnesium</keyword>
<dbReference type="NCBIfam" id="NF003573">
    <property type="entry name" value="PRK05246.1"/>
    <property type="match status" value="1"/>
</dbReference>
<evidence type="ECO:0000256" key="9">
    <source>
        <dbReference type="ARBA" id="ARBA00023211"/>
    </source>
</evidence>
<dbReference type="PANTHER" id="PTHR21621:SF4">
    <property type="entry name" value="GLUTATHIONE SYNTHETASE"/>
    <property type="match status" value="1"/>
</dbReference>
<evidence type="ECO:0000256" key="1">
    <source>
        <dbReference type="ARBA" id="ARBA00001936"/>
    </source>
</evidence>
<dbReference type="GO" id="GO:0005737">
    <property type="term" value="C:cytoplasm"/>
    <property type="evidence" value="ECO:0007669"/>
    <property type="project" value="TreeGrafter"/>
</dbReference>
<dbReference type="UniPathway" id="UPA00142">
    <property type="reaction ID" value="UER00210"/>
</dbReference>
<dbReference type="InterPro" id="IPR006284">
    <property type="entry name" value="Glut_synth_pro"/>
</dbReference>
<dbReference type="Gene3D" id="3.30.1490.20">
    <property type="entry name" value="ATP-grasp fold, A domain"/>
    <property type="match status" value="1"/>
</dbReference>
<evidence type="ECO:0000313" key="12">
    <source>
        <dbReference type="EMBL" id="RZO08892.1"/>
    </source>
</evidence>
<evidence type="ECO:0000256" key="2">
    <source>
        <dbReference type="ARBA" id="ARBA00001946"/>
    </source>
</evidence>
<dbReference type="SUPFAM" id="SSF52440">
    <property type="entry name" value="PreATP-grasp domain"/>
    <property type="match status" value="1"/>
</dbReference>
<keyword evidence="3 10" id="KW-0436">Ligase</keyword>